<dbReference type="RefSeq" id="WP_376983083.1">
    <property type="nucleotide sequence ID" value="NZ_JBHLSV010000037.1"/>
</dbReference>
<keyword evidence="4" id="KW-1185">Reference proteome</keyword>
<comment type="similarity">
    <text evidence="1">Belongs to the AHA1 family.</text>
</comment>
<dbReference type="EMBL" id="JBHLSV010000037">
    <property type="protein sequence ID" value="MFC0676040.1"/>
    <property type="molecule type" value="Genomic_DNA"/>
</dbReference>
<dbReference type="Gene3D" id="3.30.530.20">
    <property type="match status" value="1"/>
</dbReference>
<dbReference type="InterPro" id="IPR013538">
    <property type="entry name" value="ASHA1/2-like_C"/>
</dbReference>
<proteinExistence type="inferred from homology"/>
<protein>
    <submittedName>
        <fullName evidence="3">SRPBCC domain-containing protein</fullName>
    </submittedName>
</protein>
<evidence type="ECO:0000313" key="3">
    <source>
        <dbReference type="EMBL" id="MFC0676040.1"/>
    </source>
</evidence>
<accession>A0ABV6RGD1</accession>
<dbReference type="Proteomes" id="UP001589793">
    <property type="component" value="Unassembled WGS sequence"/>
</dbReference>
<evidence type="ECO:0000256" key="1">
    <source>
        <dbReference type="ARBA" id="ARBA00006817"/>
    </source>
</evidence>
<reference evidence="3 4" key="1">
    <citation type="submission" date="2024-09" db="EMBL/GenBank/DDBJ databases">
        <authorList>
            <person name="Sun Q."/>
            <person name="Mori K."/>
        </authorList>
    </citation>
    <scope>NUCLEOTIDE SEQUENCE [LARGE SCALE GENOMIC DNA]</scope>
    <source>
        <strain evidence="3 4">CICC 10874</strain>
    </source>
</reference>
<dbReference type="InterPro" id="IPR023393">
    <property type="entry name" value="START-like_dom_sf"/>
</dbReference>
<sequence length="222" mass="23345">MSRDGSIPAMDAVRRGLEIEADGEAVRLRIELTSNIAESPAQLWPHLTDPSELSRWYGPVGGDLREGGEYSAAGGAGGRILEVSAPHKLALTWEYGTNVDSLLLRLDPEDDGTTELSLVHTCEMPREIFAQYGPGASALGWEIALLGLAAYTGGWAATCQGEVPQPGPQWLTGPEGADFVRAWSIRWAAASVAAGTEEEAARRGELATATAYGAGPVGSAAR</sequence>
<comment type="caution">
    <text evidence="3">The sequence shown here is derived from an EMBL/GenBank/DDBJ whole genome shotgun (WGS) entry which is preliminary data.</text>
</comment>
<evidence type="ECO:0000259" key="2">
    <source>
        <dbReference type="Pfam" id="PF08327"/>
    </source>
</evidence>
<gene>
    <name evidence="3" type="ORF">ACFFF6_18985</name>
</gene>
<dbReference type="SUPFAM" id="SSF55961">
    <property type="entry name" value="Bet v1-like"/>
    <property type="match status" value="1"/>
</dbReference>
<dbReference type="Pfam" id="PF08327">
    <property type="entry name" value="AHSA1"/>
    <property type="match status" value="1"/>
</dbReference>
<evidence type="ECO:0000313" key="4">
    <source>
        <dbReference type="Proteomes" id="UP001589793"/>
    </source>
</evidence>
<organism evidence="3 4">
    <name type="scientific">Brachybacterium hainanense</name>
    <dbReference type="NCBI Taxonomy" id="1541174"/>
    <lineage>
        <taxon>Bacteria</taxon>
        <taxon>Bacillati</taxon>
        <taxon>Actinomycetota</taxon>
        <taxon>Actinomycetes</taxon>
        <taxon>Micrococcales</taxon>
        <taxon>Dermabacteraceae</taxon>
        <taxon>Brachybacterium</taxon>
    </lineage>
</organism>
<name>A0ABV6RGD1_9MICO</name>
<feature type="domain" description="Activator of Hsp90 ATPase homologue 1/2-like C-terminal" evidence="2">
    <location>
        <begin position="39"/>
        <end position="151"/>
    </location>
</feature>